<evidence type="ECO:0000313" key="1">
    <source>
        <dbReference type="EMBL" id="KKL92209.1"/>
    </source>
</evidence>
<dbReference type="AlphaFoldDB" id="A0A0F9G0J7"/>
<name>A0A0F9G0J7_9ZZZZ</name>
<protein>
    <submittedName>
        <fullName evidence="1">Uncharacterized protein</fullName>
    </submittedName>
</protein>
<accession>A0A0F9G0J7</accession>
<dbReference type="EMBL" id="LAZR01019529">
    <property type="protein sequence ID" value="KKL92209.1"/>
    <property type="molecule type" value="Genomic_DNA"/>
</dbReference>
<organism evidence="1">
    <name type="scientific">marine sediment metagenome</name>
    <dbReference type="NCBI Taxonomy" id="412755"/>
    <lineage>
        <taxon>unclassified sequences</taxon>
        <taxon>metagenomes</taxon>
        <taxon>ecological metagenomes</taxon>
    </lineage>
</organism>
<sequence length="48" mass="5865">MCEECHRQDQIDRWLEAVRNYDGKFNIYKSLTVSFPQSETVKFVKNFY</sequence>
<reference evidence="1" key="1">
    <citation type="journal article" date="2015" name="Nature">
        <title>Complex archaea that bridge the gap between prokaryotes and eukaryotes.</title>
        <authorList>
            <person name="Spang A."/>
            <person name="Saw J.H."/>
            <person name="Jorgensen S.L."/>
            <person name="Zaremba-Niedzwiedzka K."/>
            <person name="Martijn J."/>
            <person name="Lind A.E."/>
            <person name="van Eijk R."/>
            <person name="Schleper C."/>
            <person name="Guy L."/>
            <person name="Ettema T.J."/>
        </authorList>
    </citation>
    <scope>NUCLEOTIDE SEQUENCE</scope>
</reference>
<comment type="caution">
    <text evidence="1">The sequence shown here is derived from an EMBL/GenBank/DDBJ whole genome shotgun (WGS) entry which is preliminary data.</text>
</comment>
<gene>
    <name evidence="1" type="ORF">LCGC14_1886970</name>
</gene>
<proteinExistence type="predicted"/>